<evidence type="ECO:0000313" key="2">
    <source>
        <dbReference type="EMBL" id="KNC96760.1"/>
    </source>
</evidence>
<feature type="compositionally biased region" description="Basic residues" evidence="1">
    <location>
        <begin position="108"/>
        <end position="119"/>
    </location>
</feature>
<evidence type="ECO:0000256" key="1">
    <source>
        <dbReference type="SAM" id="MobiDB-lite"/>
    </source>
</evidence>
<dbReference type="Proteomes" id="UP000053201">
    <property type="component" value="Unassembled WGS sequence"/>
</dbReference>
<gene>
    <name evidence="2" type="ORF">SPPG_07967</name>
</gene>
<proteinExistence type="predicted"/>
<dbReference type="AlphaFoldDB" id="A0A0L0H5H6"/>
<protein>
    <submittedName>
        <fullName evidence="2">Uncharacterized protein</fullName>
    </submittedName>
</protein>
<dbReference type="EMBL" id="KQ257467">
    <property type="protein sequence ID" value="KNC96760.1"/>
    <property type="molecule type" value="Genomic_DNA"/>
</dbReference>
<feature type="compositionally biased region" description="Low complexity" evidence="1">
    <location>
        <begin position="130"/>
        <end position="139"/>
    </location>
</feature>
<dbReference type="RefSeq" id="XP_016604800.1">
    <property type="nucleotide sequence ID" value="XM_016756119.1"/>
</dbReference>
<evidence type="ECO:0000313" key="3">
    <source>
        <dbReference type="Proteomes" id="UP000053201"/>
    </source>
</evidence>
<feature type="region of interest" description="Disordered" evidence="1">
    <location>
        <begin position="102"/>
        <end position="190"/>
    </location>
</feature>
<dbReference type="VEuPathDB" id="FungiDB:SPPG_07967"/>
<keyword evidence="3" id="KW-1185">Reference proteome</keyword>
<accession>A0A0L0H5H6</accession>
<feature type="region of interest" description="Disordered" evidence="1">
    <location>
        <begin position="1"/>
        <end position="56"/>
    </location>
</feature>
<reference evidence="2 3" key="1">
    <citation type="submission" date="2009-08" db="EMBL/GenBank/DDBJ databases">
        <title>The Genome Sequence of Spizellomyces punctatus strain DAOM BR117.</title>
        <authorList>
            <consortium name="The Broad Institute Genome Sequencing Platform"/>
            <person name="Russ C."/>
            <person name="Cuomo C."/>
            <person name="Shea T."/>
            <person name="Young S.K."/>
            <person name="Zeng Q."/>
            <person name="Koehrsen M."/>
            <person name="Haas B."/>
            <person name="Borodovsky M."/>
            <person name="Guigo R."/>
            <person name="Alvarado L."/>
            <person name="Berlin A."/>
            <person name="Bochicchio J."/>
            <person name="Borenstein D."/>
            <person name="Chapman S."/>
            <person name="Chen Z."/>
            <person name="Engels R."/>
            <person name="Freedman E."/>
            <person name="Gellesch M."/>
            <person name="Goldberg J."/>
            <person name="Griggs A."/>
            <person name="Gujja S."/>
            <person name="Heiman D."/>
            <person name="Hepburn T."/>
            <person name="Howarth C."/>
            <person name="Jen D."/>
            <person name="Larson L."/>
            <person name="Lewis B."/>
            <person name="Mehta T."/>
            <person name="Park D."/>
            <person name="Pearson M."/>
            <person name="Roberts A."/>
            <person name="Saif S."/>
            <person name="Shenoy N."/>
            <person name="Sisk P."/>
            <person name="Stolte C."/>
            <person name="Sykes S."/>
            <person name="Thomson T."/>
            <person name="Walk T."/>
            <person name="White J."/>
            <person name="Yandava C."/>
            <person name="Burger G."/>
            <person name="Gray M.W."/>
            <person name="Holland P.W.H."/>
            <person name="King N."/>
            <person name="Lang F.B.F."/>
            <person name="Roger A.J."/>
            <person name="Ruiz-Trillo I."/>
            <person name="Lander E."/>
            <person name="Nusbaum C."/>
        </authorList>
    </citation>
    <scope>NUCLEOTIDE SEQUENCE [LARGE SCALE GENOMIC DNA]</scope>
    <source>
        <strain evidence="2 3">DAOM BR117</strain>
    </source>
</reference>
<organism evidence="2 3">
    <name type="scientific">Spizellomyces punctatus (strain DAOM BR117)</name>
    <dbReference type="NCBI Taxonomy" id="645134"/>
    <lineage>
        <taxon>Eukaryota</taxon>
        <taxon>Fungi</taxon>
        <taxon>Fungi incertae sedis</taxon>
        <taxon>Chytridiomycota</taxon>
        <taxon>Chytridiomycota incertae sedis</taxon>
        <taxon>Chytridiomycetes</taxon>
        <taxon>Spizellomycetales</taxon>
        <taxon>Spizellomycetaceae</taxon>
        <taxon>Spizellomyces</taxon>
    </lineage>
</organism>
<feature type="compositionally biased region" description="Low complexity" evidence="1">
    <location>
        <begin position="166"/>
        <end position="175"/>
    </location>
</feature>
<sequence length="240" mass="26057">MSIKPQPDLMNTQPESLRAQVESMHAQTHRSPAPAGKGKGPVSSGPAARETTIAENKNLRHIPKEIFGDLLKGYESSTGALRLGEHRQKNFAVTYKKLSQRCKDPPKFKARKQRSRRGLPVHGSNVSKYTQTDPTAPQEATPPAPVCALPPQAAAPYPMAGEQQPVSAAAQASVAEEQKPVSSSTRPNGDLWALTEGLRKFNRDAPPWGAPPEEFRRYLLAAIAKGDVILREVPSSKCGR</sequence>
<name>A0A0L0H5H6_SPIPD</name>
<dbReference type="InParanoid" id="A0A0L0H5H6"/>
<dbReference type="GeneID" id="27691150"/>